<evidence type="ECO:0000313" key="9">
    <source>
        <dbReference type="Proteomes" id="UP001320898"/>
    </source>
</evidence>
<dbReference type="PROSITE" id="PS00867">
    <property type="entry name" value="CPSASE_2"/>
    <property type="match status" value="1"/>
</dbReference>
<evidence type="ECO:0000313" key="8">
    <source>
        <dbReference type="EMBL" id="MCT8973527.1"/>
    </source>
</evidence>
<dbReference type="NCBIfam" id="NF006367">
    <property type="entry name" value="PRK08591.1"/>
    <property type="match status" value="1"/>
</dbReference>
<organism evidence="8 9">
    <name type="scientific">Microbaculum marinisediminis</name>
    <dbReference type="NCBI Taxonomy" id="2931392"/>
    <lineage>
        <taxon>Bacteria</taxon>
        <taxon>Pseudomonadati</taxon>
        <taxon>Pseudomonadota</taxon>
        <taxon>Alphaproteobacteria</taxon>
        <taxon>Hyphomicrobiales</taxon>
        <taxon>Tepidamorphaceae</taxon>
        <taxon>Microbaculum</taxon>
    </lineage>
</organism>
<dbReference type="PROSITE" id="PS50979">
    <property type="entry name" value="BC"/>
    <property type="match status" value="1"/>
</dbReference>
<dbReference type="SUPFAM" id="SSF56059">
    <property type="entry name" value="Glutathione synthetase ATP-binding domain-like"/>
    <property type="match status" value="1"/>
</dbReference>
<dbReference type="InterPro" id="IPR050856">
    <property type="entry name" value="Biotin_carboxylase_complex"/>
</dbReference>
<dbReference type="InterPro" id="IPR016185">
    <property type="entry name" value="PreATP-grasp_dom_sf"/>
</dbReference>
<proteinExistence type="predicted"/>
<comment type="caution">
    <text evidence="8">The sequence shown here is derived from an EMBL/GenBank/DDBJ whole genome shotgun (WGS) entry which is preliminary data.</text>
</comment>
<dbReference type="PROSITE" id="PS50975">
    <property type="entry name" value="ATP_GRASP"/>
    <property type="match status" value="1"/>
</dbReference>
<keyword evidence="1 8" id="KW-0436">Ligase</keyword>
<dbReference type="InterPro" id="IPR011761">
    <property type="entry name" value="ATP-grasp"/>
</dbReference>
<dbReference type="Gene3D" id="3.30.470.20">
    <property type="entry name" value="ATP-grasp fold, B domain"/>
    <property type="match status" value="1"/>
</dbReference>
<dbReference type="Pfam" id="PF02786">
    <property type="entry name" value="CPSase_L_D2"/>
    <property type="match status" value="1"/>
</dbReference>
<evidence type="ECO:0000259" key="6">
    <source>
        <dbReference type="PROSITE" id="PS50975"/>
    </source>
</evidence>
<keyword evidence="3 5" id="KW-0067">ATP-binding</keyword>
<evidence type="ECO:0000259" key="7">
    <source>
        <dbReference type="PROSITE" id="PS50979"/>
    </source>
</evidence>
<sequence>MPESKRLRRVLIANRGEIAVRLVRGCAEVGAESVAVVSEADRESMVARLATRTVCIGPSPARDSYLRPDLIVHAALATGCDAIHPGYGFLSEQPSLAELCDENGLVFVGPTAETIRMLGNKLEARRLAERADVPLLPGSARVSDAEEAARFAAEMGYPILVKAAAGGGGRGMKVVHTPSELAGTLQTTASEARSAFGDATLYLERFIADARHIEVQVLGDGKGQVVHLGDRDCSLQRRHQKVIEEAPASDIPEDVRRDMHDAAVRIARQVNYASAGTVEFLFDRSANAFYFLEMNTRLQVEHPVTEMVTGIDLVAAQLRIAGGEPLSIPEDIGPNGHSIEARITAESPENAFRPSPGRIRRWQAPDMDGLRVDTYAEAGALIPPFYDSMVAKFIVHGPDRQTAIDKMRRALEAFEVEGISTNRAFLLRLLGEPAFAAMRHNTRSIDAFLAADAAAESNA</sequence>
<keyword evidence="2 5" id="KW-0547">Nucleotide-binding</keyword>
<gene>
    <name evidence="8" type="ORF">MUB46_16815</name>
</gene>
<dbReference type="AlphaFoldDB" id="A0AAW5R305"/>
<dbReference type="GO" id="GO:0046872">
    <property type="term" value="F:metal ion binding"/>
    <property type="evidence" value="ECO:0007669"/>
    <property type="project" value="InterPro"/>
</dbReference>
<dbReference type="RefSeq" id="WP_261617090.1">
    <property type="nucleotide sequence ID" value="NZ_JALIDZ010000007.1"/>
</dbReference>
<dbReference type="EMBL" id="JALIDZ010000007">
    <property type="protein sequence ID" value="MCT8973527.1"/>
    <property type="molecule type" value="Genomic_DNA"/>
</dbReference>
<dbReference type="InterPro" id="IPR005481">
    <property type="entry name" value="BC-like_N"/>
</dbReference>
<dbReference type="PANTHER" id="PTHR18866">
    <property type="entry name" value="CARBOXYLASE:PYRUVATE/ACETYL-COA/PROPIONYL-COA CARBOXYLASE"/>
    <property type="match status" value="1"/>
</dbReference>
<evidence type="ECO:0000256" key="2">
    <source>
        <dbReference type="ARBA" id="ARBA00022741"/>
    </source>
</evidence>
<evidence type="ECO:0000256" key="1">
    <source>
        <dbReference type="ARBA" id="ARBA00022598"/>
    </source>
</evidence>
<evidence type="ECO:0000256" key="4">
    <source>
        <dbReference type="ARBA" id="ARBA00023267"/>
    </source>
</evidence>
<dbReference type="InterPro" id="IPR011054">
    <property type="entry name" value="Rudment_hybrid_motif"/>
</dbReference>
<dbReference type="InterPro" id="IPR011764">
    <property type="entry name" value="Biotin_carboxylation_dom"/>
</dbReference>
<accession>A0AAW5R305</accession>
<reference evidence="8 9" key="1">
    <citation type="submission" date="2022-04" db="EMBL/GenBank/DDBJ databases">
        <authorList>
            <person name="Ye Y.-Q."/>
            <person name="Du Z.-J."/>
        </authorList>
    </citation>
    <scope>NUCLEOTIDE SEQUENCE [LARGE SCALE GENOMIC DNA]</scope>
    <source>
        <strain evidence="8 9">A6E488</strain>
    </source>
</reference>
<dbReference type="Proteomes" id="UP001320898">
    <property type="component" value="Unassembled WGS sequence"/>
</dbReference>
<dbReference type="SMART" id="SM00878">
    <property type="entry name" value="Biotin_carb_C"/>
    <property type="match status" value="1"/>
</dbReference>
<evidence type="ECO:0000256" key="3">
    <source>
        <dbReference type="ARBA" id="ARBA00022840"/>
    </source>
</evidence>
<dbReference type="EC" id="6.4.1.2" evidence="8"/>
<dbReference type="SUPFAM" id="SSF51246">
    <property type="entry name" value="Rudiment single hybrid motif"/>
    <property type="match status" value="1"/>
</dbReference>
<dbReference type="Pfam" id="PF02785">
    <property type="entry name" value="Biotin_carb_C"/>
    <property type="match status" value="1"/>
</dbReference>
<protein>
    <submittedName>
        <fullName evidence="8">Acetyl-CoA carboxylase biotin carboxylase subunit</fullName>
        <ecNumber evidence="8">6.4.1.2</ecNumber>
    </submittedName>
</protein>
<feature type="domain" description="ATP-grasp" evidence="6">
    <location>
        <begin position="125"/>
        <end position="322"/>
    </location>
</feature>
<evidence type="ECO:0000256" key="5">
    <source>
        <dbReference type="PROSITE-ProRule" id="PRU00409"/>
    </source>
</evidence>
<dbReference type="SUPFAM" id="SSF52440">
    <property type="entry name" value="PreATP-grasp domain"/>
    <property type="match status" value="1"/>
</dbReference>
<keyword evidence="4" id="KW-0092">Biotin</keyword>
<dbReference type="PROSITE" id="PS00866">
    <property type="entry name" value="CPSASE_1"/>
    <property type="match status" value="1"/>
</dbReference>
<dbReference type="InterPro" id="IPR005479">
    <property type="entry name" value="CPAse_ATP-bd"/>
</dbReference>
<dbReference type="InterPro" id="IPR005482">
    <property type="entry name" value="Biotin_COase_C"/>
</dbReference>
<feature type="domain" description="Biotin carboxylation" evidence="7">
    <location>
        <begin position="6"/>
        <end position="450"/>
    </location>
</feature>
<dbReference type="FunFam" id="3.30.1490.20:FF:000003">
    <property type="entry name" value="acetyl-CoA carboxylase isoform X1"/>
    <property type="match status" value="1"/>
</dbReference>
<dbReference type="PANTHER" id="PTHR18866:SF127">
    <property type="match status" value="1"/>
</dbReference>
<dbReference type="GO" id="GO:0005524">
    <property type="term" value="F:ATP binding"/>
    <property type="evidence" value="ECO:0007669"/>
    <property type="project" value="UniProtKB-UniRule"/>
</dbReference>
<keyword evidence="9" id="KW-1185">Reference proteome</keyword>
<name>A0AAW5R305_9HYPH</name>
<dbReference type="Pfam" id="PF00289">
    <property type="entry name" value="Biotin_carb_N"/>
    <property type="match status" value="1"/>
</dbReference>
<dbReference type="GO" id="GO:0003989">
    <property type="term" value="F:acetyl-CoA carboxylase activity"/>
    <property type="evidence" value="ECO:0007669"/>
    <property type="project" value="UniProtKB-EC"/>
</dbReference>